<keyword evidence="3" id="KW-1185">Reference proteome</keyword>
<reference evidence="3" key="1">
    <citation type="submission" date="2018-09" db="EMBL/GenBank/DDBJ databases">
        <authorList>
            <person name="Livingstone P.G."/>
            <person name="Whitworth D.E."/>
        </authorList>
    </citation>
    <scope>NUCLEOTIDE SEQUENCE [LARGE SCALE GENOMIC DNA]</scope>
    <source>
        <strain evidence="3">CA043D</strain>
    </source>
</reference>
<sequence length="108" mass="11607">MEPSSATVRTLTPTESELAGAGVPLLLADAQRAFSAGVTTLLLDLRRVSRLDARAADTLVRLARRAPGHVRLVLLSPAPSARFILQALRLKEIFEIHEDAAEVLRAAS</sequence>
<dbReference type="SUPFAM" id="SSF52091">
    <property type="entry name" value="SpoIIaa-like"/>
    <property type="match status" value="1"/>
</dbReference>
<organism evidence="2 3">
    <name type="scientific">Corallococcus carmarthensis</name>
    <dbReference type="NCBI Taxonomy" id="2316728"/>
    <lineage>
        <taxon>Bacteria</taxon>
        <taxon>Pseudomonadati</taxon>
        <taxon>Myxococcota</taxon>
        <taxon>Myxococcia</taxon>
        <taxon>Myxococcales</taxon>
        <taxon>Cystobacterineae</taxon>
        <taxon>Myxococcaceae</taxon>
        <taxon>Corallococcus</taxon>
    </lineage>
</organism>
<evidence type="ECO:0000313" key="2">
    <source>
        <dbReference type="EMBL" id="RKG96217.1"/>
    </source>
</evidence>
<proteinExistence type="predicted"/>
<dbReference type="Pfam" id="PF01740">
    <property type="entry name" value="STAS"/>
    <property type="match status" value="1"/>
</dbReference>
<dbReference type="Proteomes" id="UP000268313">
    <property type="component" value="Unassembled WGS sequence"/>
</dbReference>
<dbReference type="Gene3D" id="3.30.750.24">
    <property type="entry name" value="STAS domain"/>
    <property type="match status" value="1"/>
</dbReference>
<dbReference type="InterPro" id="IPR036513">
    <property type="entry name" value="STAS_dom_sf"/>
</dbReference>
<feature type="domain" description="STAS" evidence="1">
    <location>
        <begin position="1"/>
        <end position="107"/>
    </location>
</feature>
<evidence type="ECO:0000313" key="3">
    <source>
        <dbReference type="Proteomes" id="UP000268313"/>
    </source>
</evidence>
<comment type="caution">
    <text evidence="2">The sequence shown here is derived from an EMBL/GenBank/DDBJ whole genome shotgun (WGS) entry which is preliminary data.</text>
</comment>
<dbReference type="RefSeq" id="WP_120607192.1">
    <property type="nucleotide sequence ID" value="NZ_JABFJX010000084.1"/>
</dbReference>
<dbReference type="AlphaFoldDB" id="A0A3A8JKC2"/>
<accession>A0A3A8JKC2</accession>
<protein>
    <recommendedName>
        <fullName evidence="1">STAS domain-containing protein</fullName>
    </recommendedName>
</protein>
<evidence type="ECO:0000259" key="1">
    <source>
        <dbReference type="PROSITE" id="PS50801"/>
    </source>
</evidence>
<dbReference type="PROSITE" id="PS50801">
    <property type="entry name" value="STAS"/>
    <property type="match status" value="1"/>
</dbReference>
<dbReference type="EMBL" id="RAWE01000223">
    <property type="protein sequence ID" value="RKG96217.1"/>
    <property type="molecule type" value="Genomic_DNA"/>
</dbReference>
<dbReference type="InterPro" id="IPR002645">
    <property type="entry name" value="STAS_dom"/>
</dbReference>
<dbReference type="OrthoDB" id="9851064at2"/>
<name>A0A3A8JKC2_9BACT</name>
<gene>
    <name evidence="2" type="ORF">D7X32_36745</name>
</gene>